<keyword evidence="7" id="KW-1185">Reference proteome</keyword>
<dbReference type="EMBL" id="JBHSCR010000001">
    <property type="protein sequence ID" value="MFC4346348.1"/>
    <property type="molecule type" value="Genomic_DNA"/>
</dbReference>
<dbReference type="Pfam" id="PF02518">
    <property type="entry name" value="HATPase_c"/>
    <property type="match status" value="1"/>
</dbReference>
<dbReference type="InterPro" id="IPR005467">
    <property type="entry name" value="His_kinase_dom"/>
</dbReference>
<dbReference type="InterPro" id="IPR003018">
    <property type="entry name" value="GAF"/>
</dbReference>
<evidence type="ECO:0000256" key="1">
    <source>
        <dbReference type="ARBA" id="ARBA00000085"/>
    </source>
</evidence>
<dbReference type="GO" id="GO:0005524">
    <property type="term" value="F:ATP binding"/>
    <property type="evidence" value="ECO:0007669"/>
    <property type="project" value="UniProtKB-KW"/>
</dbReference>
<dbReference type="InterPro" id="IPR004358">
    <property type="entry name" value="Sig_transdc_His_kin-like_C"/>
</dbReference>
<dbReference type="Gene3D" id="3.30.450.40">
    <property type="match status" value="1"/>
</dbReference>
<dbReference type="Pfam" id="PF01590">
    <property type="entry name" value="GAF"/>
    <property type="match status" value="1"/>
</dbReference>
<dbReference type="SMART" id="SM00387">
    <property type="entry name" value="HATPase_c"/>
    <property type="match status" value="1"/>
</dbReference>
<evidence type="ECO:0000313" key="6">
    <source>
        <dbReference type="EMBL" id="MFC4346348.1"/>
    </source>
</evidence>
<dbReference type="PROSITE" id="PS50109">
    <property type="entry name" value="HIS_KIN"/>
    <property type="match status" value="1"/>
</dbReference>
<gene>
    <name evidence="6" type="ORF">ACFO5Q_00635</name>
</gene>
<dbReference type="InterPro" id="IPR003594">
    <property type="entry name" value="HATPase_dom"/>
</dbReference>
<dbReference type="Proteomes" id="UP001595776">
    <property type="component" value="Unassembled WGS sequence"/>
</dbReference>
<dbReference type="PANTHER" id="PTHR43065">
    <property type="entry name" value="SENSOR HISTIDINE KINASE"/>
    <property type="match status" value="1"/>
</dbReference>
<comment type="catalytic activity">
    <reaction evidence="1">
        <text>ATP + protein L-histidine = ADP + protein N-phospho-L-histidine.</text>
        <dbReference type="EC" id="2.7.13.3"/>
    </reaction>
</comment>
<keyword evidence="6" id="KW-0547">Nucleotide-binding</keyword>
<dbReference type="SUPFAM" id="SSF47384">
    <property type="entry name" value="Homodimeric domain of signal transducing histidine kinase"/>
    <property type="match status" value="1"/>
</dbReference>
<organism evidence="6 7">
    <name type="scientific">Kordiimonas lipolytica</name>
    <dbReference type="NCBI Taxonomy" id="1662421"/>
    <lineage>
        <taxon>Bacteria</taxon>
        <taxon>Pseudomonadati</taxon>
        <taxon>Pseudomonadota</taxon>
        <taxon>Alphaproteobacteria</taxon>
        <taxon>Kordiimonadales</taxon>
        <taxon>Kordiimonadaceae</taxon>
        <taxon>Kordiimonas</taxon>
    </lineage>
</organism>
<dbReference type="InterPro" id="IPR036097">
    <property type="entry name" value="HisK_dim/P_sf"/>
</dbReference>
<accession>A0ABV8U790</accession>
<dbReference type="PRINTS" id="PR00344">
    <property type="entry name" value="BCTRLSENSOR"/>
</dbReference>
<reference evidence="7" key="1">
    <citation type="journal article" date="2019" name="Int. J. Syst. Evol. Microbiol.">
        <title>The Global Catalogue of Microorganisms (GCM) 10K type strain sequencing project: providing services to taxonomists for standard genome sequencing and annotation.</title>
        <authorList>
            <consortium name="The Broad Institute Genomics Platform"/>
            <consortium name="The Broad Institute Genome Sequencing Center for Infectious Disease"/>
            <person name="Wu L."/>
            <person name="Ma J."/>
        </authorList>
    </citation>
    <scope>NUCLEOTIDE SEQUENCE [LARGE SCALE GENOMIC DNA]</scope>
    <source>
        <strain evidence="7">CGMCC 1.15304</strain>
    </source>
</reference>
<dbReference type="InterPro" id="IPR029016">
    <property type="entry name" value="GAF-like_dom_sf"/>
</dbReference>
<dbReference type="SMART" id="SM00065">
    <property type="entry name" value="GAF"/>
    <property type="match status" value="1"/>
</dbReference>
<dbReference type="InterPro" id="IPR036890">
    <property type="entry name" value="HATPase_C_sf"/>
</dbReference>
<dbReference type="PANTHER" id="PTHR43065:SF47">
    <property type="match status" value="1"/>
</dbReference>
<evidence type="ECO:0000313" key="7">
    <source>
        <dbReference type="Proteomes" id="UP001595776"/>
    </source>
</evidence>
<keyword evidence="3" id="KW-0597">Phosphoprotein</keyword>
<evidence type="ECO:0000259" key="5">
    <source>
        <dbReference type="PROSITE" id="PS50109"/>
    </source>
</evidence>
<protein>
    <recommendedName>
        <fullName evidence="2">histidine kinase</fullName>
        <ecNumber evidence="2">2.7.13.3</ecNumber>
    </recommendedName>
</protein>
<feature type="coiled-coil region" evidence="4">
    <location>
        <begin position="300"/>
        <end position="334"/>
    </location>
</feature>
<comment type="caution">
    <text evidence="6">The sequence shown here is derived from an EMBL/GenBank/DDBJ whole genome shotgun (WGS) entry which is preliminary data.</text>
</comment>
<proteinExistence type="predicted"/>
<evidence type="ECO:0000256" key="2">
    <source>
        <dbReference type="ARBA" id="ARBA00012438"/>
    </source>
</evidence>
<evidence type="ECO:0000256" key="3">
    <source>
        <dbReference type="ARBA" id="ARBA00022553"/>
    </source>
</evidence>
<dbReference type="InterPro" id="IPR003661">
    <property type="entry name" value="HisK_dim/P_dom"/>
</dbReference>
<dbReference type="CDD" id="cd00082">
    <property type="entry name" value="HisKA"/>
    <property type="match status" value="1"/>
</dbReference>
<feature type="domain" description="Histidine kinase" evidence="5">
    <location>
        <begin position="343"/>
        <end position="577"/>
    </location>
</feature>
<sequence length="581" mass="64400">MLPKDPYEGELSPSPVGYIVYGADGRLMSFNDRVGELFPGLLANDMVGKTRDEVRDMLRAYEPAAVDALNQLDEILVLSAEDGVFEFGKGRFCSLDDLPLPDGGTLTLIRDLSEKKRQLDSIARLERATSELANEEAIYSGTKDRAYLIMTEVAAKALVATRADVWLMNVDGTALYPQESYWAPTDEHMELERLEKETSPALFDKLASGEPINVPDVTIVDFLKGVRSGDGRERDVKSILIVPIMRGPRVVGAIAVAEEKYQRRWRQSEVAFVSYLCDLILRMLEAHDRRVAEEGLRDFNEMLEMQVKKRTKDLEDAMETLQLAQEELVRSEKMASLGGLVAGVAHEINTPLGVALTSITHMAEVFTGFKRSVDSGKIKKSDLMNFMETADEGTTVVRRNLERAAHLIRSFKMVAVDQSADDTREIDVGDYIDEIVESLVPTLRKEGVKVAAEAEPRLVMNTVPGDLSHILTNLIMNGALHGFSDRPDRADKEIRVKAQARDKEVQIEVTDNGRGIPSDIREKIFEPFFTTARGAGGSGLGLNIVYNTVYHKLGGSIRVDDAEGGGTRFTITLPLEHRKAA</sequence>
<name>A0ABV8U790_9PROT</name>
<dbReference type="SUPFAM" id="SSF55781">
    <property type="entry name" value="GAF domain-like"/>
    <property type="match status" value="1"/>
</dbReference>
<dbReference type="EC" id="2.7.13.3" evidence="2"/>
<evidence type="ECO:0000256" key="4">
    <source>
        <dbReference type="SAM" id="Coils"/>
    </source>
</evidence>
<dbReference type="Gene3D" id="3.30.565.10">
    <property type="entry name" value="Histidine kinase-like ATPase, C-terminal domain"/>
    <property type="match status" value="1"/>
</dbReference>
<dbReference type="Gene3D" id="1.10.287.130">
    <property type="match status" value="1"/>
</dbReference>
<dbReference type="RefSeq" id="WP_068150698.1">
    <property type="nucleotide sequence ID" value="NZ_JBHSCR010000001.1"/>
</dbReference>
<keyword evidence="6" id="KW-0067">ATP-binding</keyword>
<keyword evidence="4" id="KW-0175">Coiled coil</keyword>
<dbReference type="SUPFAM" id="SSF55874">
    <property type="entry name" value="ATPase domain of HSP90 chaperone/DNA topoisomerase II/histidine kinase"/>
    <property type="match status" value="1"/>
</dbReference>